<name>A0A916TN28_9HYPH</name>
<dbReference type="PROSITE" id="PS50977">
    <property type="entry name" value="HTH_TETR_2"/>
    <property type="match status" value="1"/>
</dbReference>
<protein>
    <recommendedName>
        <fullName evidence="3">HTH tetR-type domain-containing protein</fullName>
    </recommendedName>
</protein>
<dbReference type="Gene3D" id="1.10.357.10">
    <property type="entry name" value="Tetracycline Repressor, domain 2"/>
    <property type="match status" value="1"/>
</dbReference>
<evidence type="ECO:0000259" key="3">
    <source>
        <dbReference type="PROSITE" id="PS50977"/>
    </source>
</evidence>
<feature type="DNA-binding region" description="H-T-H motif" evidence="2">
    <location>
        <begin position="62"/>
        <end position="81"/>
    </location>
</feature>
<keyword evidence="1 2" id="KW-0238">DNA-binding</keyword>
<keyword evidence="5" id="KW-1185">Reference proteome</keyword>
<reference evidence="4" key="2">
    <citation type="submission" date="2020-09" db="EMBL/GenBank/DDBJ databases">
        <authorList>
            <person name="Sun Q."/>
            <person name="Zhou Y."/>
        </authorList>
    </citation>
    <scope>NUCLEOTIDE SEQUENCE</scope>
    <source>
        <strain evidence="4">CGMCC 1.12426</strain>
    </source>
</reference>
<dbReference type="InterPro" id="IPR009057">
    <property type="entry name" value="Homeodomain-like_sf"/>
</dbReference>
<comment type="caution">
    <text evidence="4">The sequence shown here is derived from an EMBL/GenBank/DDBJ whole genome shotgun (WGS) entry which is preliminary data.</text>
</comment>
<dbReference type="SUPFAM" id="SSF46689">
    <property type="entry name" value="Homeodomain-like"/>
    <property type="match status" value="1"/>
</dbReference>
<organism evidence="4 5">
    <name type="scientific">Roseibium aquae</name>
    <dbReference type="NCBI Taxonomy" id="1323746"/>
    <lineage>
        <taxon>Bacteria</taxon>
        <taxon>Pseudomonadati</taxon>
        <taxon>Pseudomonadota</taxon>
        <taxon>Alphaproteobacteria</taxon>
        <taxon>Hyphomicrobiales</taxon>
        <taxon>Stappiaceae</taxon>
        <taxon>Roseibium</taxon>
    </lineage>
</organism>
<gene>
    <name evidence="4" type="ORF">GCM10011316_33670</name>
</gene>
<dbReference type="InterPro" id="IPR001647">
    <property type="entry name" value="HTH_TetR"/>
</dbReference>
<dbReference type="GO" id="GO:0003677">
    <property type="term" value="F:DNA binding"/>
    <property type="evidence" value="ECO:0007669"/>
    <property type="project" value="UniProtKB-UniRule"/>
</dbReference>
<evidence type="ECO:0000256" key="1">
    <source>
        <dbReference type="ARBA" id="ARBA00023125"/>
    </source>
</evidence>
<dbReference type="EMBL" id="BMFA01000011">
    <property type="protein sequence ID" value="GGB58879.1"/>
    <property type="molecule type" value="Genomic_DNA"/>
</dbReference>
<proteinExistence type="predicted"/>
<dbReference type="Pfam" id="PF00440">
    <property type="entry name" value="TetR_N"/>
    <property type="match status" value="1"/>
</dbReference>
<evidence type="ECO:0000313" key="5">
    <source>
        <dbReference type="Proteomes" id="UP000605148"/>
    </source>
</evidence>
<dbReference type="AlphaFoldDB" id="A0A916TN28"/>
<accession>A0A916TN28</accession>
<evidence type="ECO:0000256" key="2">
    <source>
        <dbReference type="PROSITE-ProRule" id="PRU00335"/>
    </source>
</evidence>
<sequence length="222" mass="24615">MIGNTSAFFKAKHVRAFACVRYTVLMRTVNRKPGRTQDPALTDRLLTLALNRIAHAGLERLNLDRLAREAGTSKQAIYRRYASKSDLGRAAVEAALNALAIPAPDRSNAARDVFRLLTAYRQTVFLAPIGRAALHLSLDPAGGAAKHRIDQDLAFRLRQILIATPFERHMDTRIRLFTSSLWQETVDRMTKPAQPGADLEDDLDADLEDVIHLVLGLGPKLA</sequence>
<reference evidence="4" key="1">
    <citation type="journal article" date="2014" name="Int. J. Syst. Evol. Microbiol.">
        <title>Complete genome sequence of Corynebacterium casei LMG S-19264T (=DSM 44701T), isolated from a smear-ripened cheese.</title>
        <authorList>
            <consortium name="US DOE Joint Genome Institute (JGI-PGF)"/>
            <person name="Walter F."/>
            <person name="Albersmeier A."/>
            <person name="Kalinowski J."/>
            <person name="Ruckert C."/>
        </authorList>
    </citation>
    <scope>NUCLEOTIDE SEQUENCE</scope>
    <source>
        <strain evidence="4">CGMCC 1.12426</strain>
    </source>
</reference>
<dbReference type="Proteomes" id="UP000605148">
    <property type="component" value="Unassembled WGS sequence"/>
</dbReference>
<feature type="domain" description="HTH tetR-type" evidence="3">
    <location>
        <begin position="39"/>
        <end position="99"/>
    </location>
</feature>
<evidence type="ECO:0000313" key="4">
    <source>
        <dbReference type="EMBL" id="GGB58879.1"/>
    </source>
</evidence>